<evidence type="ECO:0000256" key="5">
    <source>
        <dbReference type="RuleBase" id="RU362116"/>
    </source>
</evidence>
<keyword evidence="4 5" id="KW-0975">Bacterial flagellum</keyword>
<dbReference type="Pfam" id="PF00460">
    <property type="entry name" value="Flg_bb_rod"/>
    <property type="match status" value="1"/>
</dbReference>
<keyword evidence="10" id="KW-0282">Flagellum</keyword>
<accession>A0ABV7RJB7</accession>
<dbReference type="InterPro" id="IPR010930">
    <property type="entry name" value="Flg_bb/hook_C_dom"/>
</dbReference>
<name>A0ABV7RJB7_9NEIS</name>
<keyword evidence="11" id="KW-1185">Reference proteome</keyword>
<dbReference type="PANTHER" id="PTHR30435">
    <property type="entry name" value="FLAGELLAR PROTEIN"/>
    <property type="match status" value="1"/>
</dbReference>
<reference evidence="11" key="1">
    <citation type="journal article" date="2019" name="Int. J. Syst. Evol. Microbiol.">
        <title>The Global Catalogue of Microorganisms (GCM) 10K type strain sequencing project: providing services to taxonomists for standard genome sequencing and annotation.</title>
        <authorList>
            <consortium name="The Broad Institute Genomics Platform"/>
            <consortium name="The Broad Institute Genome Sequencing Center for Infectious Disease"/>
            <person name="Wu L."/>
            <person name="Ma J."/>
        </authorList>
    </citation>
    <scope>NUCLEOTIDE SEQUENCE [LARGE SCALE GENOMIC DNA]</scope>
    <source>
        <strain evidence="11">KCTC 42742</strain>
    </source>
</reference>
<organism evidence="10 11">
    <name type="scientific">Vogesella facilis</name>
    <dbReference type="NCBI Taxonomy" id="1655232"/>
    <lineage>
        <taxon>Bacteria</taxon>
        <taxon>Pseudomonadati</taxon>
        <taxon>Pseudomonadota</taxon>
        <taxon>Betaproteobacteria</taxon>
        <taxon>Neisseriales</taxon>
        <taxon>Chromobacteriaceae</taxon>
        <taxon>Vogesella</taxon>
    </lineage>
</organism>
<dbReference type="InterPro" id="IPR020013">
    <property type="entry name" value="Flagellar_FlgE/F/G"/>
</dbReference>
<dbReference type="InterPro" id="IPR011491">
    <property type="entry name" value="FlgE_D2"/>
</dbReference>
<dbReference type="Pfam" id="PF06429">
    <property type="entry name" value="Flg_bbr_C"/>
    <property type="match status" value="1"/>
</dbReference>
<dbReference type="InterPro" id="IPR037925">
    <property type="entry name" value="FlgE/F/G-like"/>
</dbReference>
<feature type="domain" description="Flagellar hook protein FlgE/F/G-like D1" evidence="9">
    <location>
        <begin position="83"/>
        <end position="127"/>
    </location>
</feature>
<dbReference type="PANTHER" id="PTHR30435:SF1">
    <property type="entry name" value="FLAGELLAR HOOK PROTEIN FLGE"/>
    <property type="match status" value="1"/>
</dbReference>
<dbReference type="NCBIfam" id="NF004238">
    <property type="entry name" value="PRK05682.1-1"/>
    <property type="match status" value="1"/>
</dbReference>
<feature type="domain" description="Flagellar basal-body/hook protein C-terminal" evidence="7">
    <location>
        <begin position="381"/>
        <end position="426"/>
    </location>
</feature>
<evidence type="ECO:0000259" key="8">
    <source>
        <dbReference type="Pfam" id="PF07559"/>
    </source>
</evidence>
<comment type="function">
    <text evidence="5">A flexible structure which links the flagellar filament to the drive apparatus in the basal body.</text>
</comment>
<dbReference type="InterPro" id="IPR053967">
    <property type="entry name" value="LlgE_F_G-like_D1"/>
</dbReference>
<evidence type="ECO:0000256" key="2">
    <source>
        <dbReference type="ARBA" id="ARBA00009677"/>
    </source>
</evidence>
<evidence type="ECO:0000259" key="7">
    <source>
        <dbReference type="Pfam" id="PF06429"/>
    </source>
</evidence>
<evidence type="ECO:0000259" key="6">
    <source>
        <dbReference type="Pfam" id="PF00460"/>
    </source>
</evidence>
<dbReference type="InterPro" id="IPR001444">
    <property type="entry name" value="Flag_bb_rod_N"/>
</dbReference>
<sequence>MGFQQGLSGLNAASKSLDVIGNNVANANTVGFKQSRAEFADIYANSLSAISNTQVGIGVQTVNVAQSFFQGNVTTTQNPLDLAISGPGFFQVNSAESGDGVAAYTRNGQFKLNKDGYFENNGYFLTGYQLDSFGNEIGAEGPLNIANLAQGVAKATTNIDWSFNLDADSTRTPAIAYSAGGGYDVPNTTVRGSYSYTNTSKFYDNFGSPHEVTLFFVKRNAATNTWDVFRQIDGGTVTNADGTAAPATAPYQITFDSLGQLQTPSPPTFQVTAAATGLALASPITIDLSKTTQYAGEFSVTSLSNDGYPLGSLASVSVSGDGLVSARFSNGYVQNVGHVKLYNFVNPQGLRPVGDNRWLYTDNAGAKTVGSPDSSGLGALQSGALEDSNVDTTQELVNMIVAQRYYQANAQTIKTQDSVLQTLLNLR</sequence>
<dbReference type="Gene3D" id="2.60.98.20">
    <property type="entry name" value="Flagellar hook protein FlgE"/>
    <property type="match status" value="1"/>
</dbReference>
<evidence type="ECO:0000256" key="4">
    <source>
        <dbReference type="ARBA" id="ARBA00023143"/>
    </source>
</evidence>
<feature type="domain" description="Flagellar basal body rod protein N-terminal" evidence="6">
    <location>
        <begin position="6"/>
        <end position="33"/>
    </location>
</feature>
<evidence type="ECO:0000256" key="1">
    <source>
        <dbReference type="ARBA" id="ARBA00004117"/>
    </source>
</evidence>
<comment type="subcellular location">
    <subcellularLocation>
        <location evidence="1 5">Bacterial flagellum basal body</location>
    </subcellularLocation>
</comment>
<dbReference type="Proteomes" id="UP001595741">
    <property type="component" value="Unassembled WGS sequence"/>
</dbReference>
<dbReference type="Pfam" id="PF07559">
    <property type="entry name" value="FlgE_D2"/>
    <property type="match status" value="1"/>
</dbReference>
<evidence type="ECO:0000313" key="10">
    <source>
        <dbReference type="EMBL" id="MFC3533564.1"/>
    </source>
</evidence>
<dbReference type="InterPro" id="IPR037058">
    <property type="entry name" value="Falgellar_hook_FlgE_sf"/>
</dbReference>
<keyword evidence="10" id="KW-0966">Cell projection</keyword>
<comment type="similarity">
    <text evidence="2 5">Belongs to the flagella basal body rod proteins family.</text>
</comment>
<dbReference type="EMBL" id="JBHRXN010000036">
    <property type="protein sequence ID" value="MFC3533564.1"/>
    <property type="molecule type" value="Genomic_DNA"/>
</dbReference>
<dbReference type="InterPro" id="IPR019776">
    <property type="entry name" value="Flagellar_basal_body_rod_CS"/>
</dbReference>
<gene>
    <name evidence="10" type="primary">flgE</name>
    <name evidence="10" type="ORF">ACFOLG_15400</name>
</gene>
<protein>
    <recommendedName>
        <fullName evidence="3 5">Flagellar hook protein FlgE</fullName>
    </recommendedName>
</protein>
<comment type="caution">
    <text evidence="10">The sequence shown here is derived from an EMBL/GenBank/DDBJ whole genome shotgun (WGS) entry which is preliminary data.</text>
</comment>
<dbReference type="PROSITE" id="PS00588">
    <property type="entry name" value="FLAGELLA_BB_ROD"/>
    <property type="match status" value="1"/>
</dbReference>
<dbReference type="RefSeq" id="WP_386093402.1">
    <property type="nucleotide sequence ID" value="NZ_JBHRXN010000036.1"/>
</dbReference>
<evidence type="ECO:0000259" key="9">
    <source>
        <dbReference type="Pfam" id="PF22692"/>
    </source>
</evidence>
<dbReference type="NCBIfam" id="TIGR03506">
    <property type="entry name" value="FlgEFG_subfam"/>
    <property type="match status" value="1"/>
</dbReference>
<feature type="domain" description="Flagellar hook protein FlgE D2" evidence="8">
    <location>
        <begin position="186"/>
        <end position="308"/>
    </location>
</feature>
<evidence type="ECO:0000256" key="3">
    <source>
        <dbReference type="ARBA" id="ARBA00019015"/>
    </source>
</evidence>
<keyword evidence="10" id="KW-0969">Cilium</keyword>
<proteinExistence type="inferred from homology"/>
<dbReference type="SUPFAM" id="SSF117143">
    <property type="entry name" value="Flagellar hook protein flgE"/>
    <property type="match status" value="1"/>
</dbReference>
<dbReference type="Pfam" id="PF22692">
    <property type="entry name" value="LlgE_F_G_D1"/>
    <property type="match status" value="1"/>
</dbReference>
<evidence type="ECO:0000313" key="11">
    <source>
        <dbReference type="Proteomes" id="UP001595741"/>
    </source>
</evidence>